<comment type="function">
    <text evidence="1">Mediates coordination of peptidoglycan synthesis and outer membrane constriction during cell division.</text>
</comment>
<evidence type="ECO:0000313" key="4">
    <source>
        <dbReference type="Proteomes" id="UP001597327"/>
    </source>
</evidence>
<keyword evidence="1" id="KW-0732">Signal</keyword>
<sequence length="318" mass="33140" precursor="true">MKALRRIAVLLVAGLLMGGLSVSAEAQLFGRKNDDSSVRIDQLEETIRALNGQIEQMTYQVRELQDQLRRMQEDNEYRFQQLEGGAPAGAAQPSNRSSLETPMDSHGGASDTAALGTPPQTLGTLPDGAGGGDADWSASGGYGTPGAAAGPGTGPIDLGALAGGSGDPLALPQDPGTAASGDAIAGLATAGDPRAEYDQAYGLAVAGKYDAAAEAFRSFVALYPDHPLAGNAQFWLGESLLSQRNYRDAADAFLQAYTNYPQSDKRSDSLLKLGMSLNGLGEREAACATYSELLTKFPGAAPAVLQQAQDERRRAQCS</sequence>
<dbReference type="InterPro" id="IPR014162">
    <property type="entry name" value="CpoB_C"/>
</dbReference>
<name>A0ABW4JWX8_9HYPH</name>
<evidence type="ECO:0000313" key="3">
    <source>
        <dbReference type="EMBL" id="MFD1695701.1"/>
    </source>
</evidence>
<keyword evidence="4" id="KW-1185">Reference proteome</keyword>
<evidence type="ECO:0000256" key="1">
    <source>
        <dbReference type="HAMAP-Rule" id="MF_02066"/>
    </source>
</evidence>
<keyword evidence="1" id="KW-0574">Periplasm</keyword>
<comment type="subcellular location">
    <subcellularLocation>
        <location evidence="1">Periplasm</location>
    </subcellularLocation>
</comment>
<feature type="chain" id="PRO_5044912713" description="Cell division coordinator CpoB" evidence="1">
    <location>
        <begin position="27"/>
        <end position="318"/>
    </location>
</feature>
<feature type="compositionally biased region" description="Gly residues" evidence="2">
    <location>
        <begin position="140"/>
        <end position="153"/>
    </location>
</feature>
<gene>
    <name evidence="3" type="primary">ybgF</name>
    <name evidence="1" type="synonym">cpoB</name>
    <name evidence="3" type="ORF">ACFSC7_09270</name>
</gene>
<protein>
    <recommendedName>
        <fullName evidence="1">Cell division coordinator CpoB</fullName>
    </recommendedName>
</protein>
<accession>A0ABW4JWX8</accession>
<dbReference type="RefSeq" id="WP_149893681.1">
    <property type="nucleotide sequence ID" value="NZ_JBHUFA010000002.1"/>
</dbReference>
<dbReference type="SMART" id="SM00028">
    <property type="entry name" value="TPR"/>
    <property type="match status" value="3"/>
</dbReference>
<keyword evidence="1" id="KW-0131">Cell cycle</keyword>
<dbReference type="Gene3D" id="1.25.40.10">
    <property type="entry name" value="Tetratricopeptide repeat domain"/>
    <property type="match status" value="1"/>
</dbReference>
<dbReference type="NCBIfam" id="TIGR02795">
    <property type="entry name" value="tol_pal_ybgF"/>
    <property type="match status" value="1"/>
</dbReference>
<comment type="caution">
    <text evidence="3">The sequence shown here is derived from an EMBL/GenBank/DDBJ whole genome shotgun (WGS) entry which is preliminary data.</text>
</comment>
<dbReference type="Proteomes" id="UP001597327">
    <property type="component" value="Unassembled WGS sequence"/>
</dbReference>
<dbReference type="EMBL" id="JBHUFA010000002">
    <property type="protein sequence ID" value="MFD1695701.1"/>
    <property type="molecule type" value="Genomic_DNA"/>
</dbReference>
<dbReference type="InterPro" id="IPR034706">
    <property type="entry name" value="CpoB"/>
</dbReference>
<organism evidence="3 4">
    <name type="scientific">Roseibium aestuarii</name>
    <dbReference type="NCBI Taxonomy" id="2600299"/>
    <lineage>
        <taxon>Bacteria</taxon>
        <taxon>Pseudomonadati</taxon>
        <taxon>Pseudomonadota</taxon>
        <taxon>Alphaproteobacteria</taxon>
        <taxon>Hyphomicrobiales</taxon>
        <taxon>Stappiaceae</taxon>
        <taxon>Roseibium</taxon>
    </lineage>
</organism>
<comment type="similarity">
    <text evidence="1">Belongs to the CpoB family.</text>
</comment>
<reference evidence="4" key="1">
    <citation type="journal article" date="2019" name="Int. J. Syst. Evol. Microbiol.">
        <title>The Global Catalogue of Microorganisms (GCM) 10K type strain sequencing project: providing services to taxonomists for standard genome sequencing and annotation.</title>
        <authorList>
            <consortium name="The Broad Institute Genomics Platform"/>
            <consortium name="The Broad Institute Genome Sequencing Center for Infectious Disease"/>
            <person name="Wu L."/>
            <person name="Ma J."/>
        </authorList>
    </citation>
    <scope>NUCLEOTIDE SEQUENCE [LARGE SCALE GENOMIC DNA]</scope>
    <source>
        <strain evidence="4">JCM 3369</strain>
    </source>
</reference>
<evidence type="ECO:0000256" key="2">
    <source>
        <dbReference type="SAM" id="MobiDB-lite"/>
    </source>
</evidence>
<keyword evidence="1" id="KW-0175">Coiled coil</keyword>
<feature type="region of interest" description="Disordered" evidence="2">
    <location>
        <begin position="85"/>
        <end position="177"/>
    </location>
</feature>
<keyword evidence="1" id="KW-0132">Cell division</keyword>
<proteinExistence type="inferred from homology"/>
<dbReference type="Pfam" id="PF13174">
    <property type="entry name" value="TPR_6"/>
    <property type="match status" value="1"/>
</dbReference>
<dbReference type="InterPro" id="IPR011990">
    <property type="entry name" value="TPR-like_helical_dom_sf"/>
</dbReference>
<feature type="signal peptide" evidence="1">
    <location>
        <begin position="1"/>
        <end position="26"/>
    </location>
</feature>
<dbReference type="InterPro" id="IPR019734">
    <property type="entry name" value="TPR_rpt"/>
</dbReference>
<dbReference type="Pfam" id="PF13432">
    <property type="entry name" value="TPR_16"/>
    <property type="match status" value="1"/>
</dbReference>
<feature type="coiled-coil region" evidence="1">
    <location>
        <begin position="33"/>
        <end position="74"/>
    </location>
</feature>
<dbReference type="SUPFAM" id="SSF48452">
    <property type="entry name" value="TPR-like"/>
    <property type="match status" value="1"/>
</dbReference>
<dbReference type="HAMAP" id="MF_02066">
    <property type="entry name" value="CpoB"/>
    <property type="match status" value="1"/>
</dbReference>